<dbReference type="EMBL" id="VHSG01000021">
    <property type="protein sequence ID" value="TQV71355.1"/>
    <property type="molecule type" value="Genomic_DNA"/>
</dbReference>
<feature type="transmembrane region" description="Helical" evidence="1">
    <location>
        <begin position="45"/>
        <end position="62"/>
    </location>
</feature>
<organism evidence="3 4">
    <name type="scientific">Exilibacterium tricleocarpae</name>
    <dbReference type="NCBI Taxonomy" id="2591008"/>
    <lineage>
        <taxon>Bacteria</taxon>
        <taxon>Pseudomonadati</taxon>
        <taxon>Pseudomonadota</taxon>
        <taxon>Gammaproteobacteria</taxon>
        <taxon>Cellvibrionales</taxon>
        <taxon>Cellvibrionaceae</taxon>
        <taxon>Exilibacterium</taxon>
    </lineage>
</organism>
<keyword evidence="1" id="KW-1133">Transmembrane helix</keyword>
<gene>
    <name evidence="3" type="ORF">FKG94_19785</name>
</gene>
<dbReference type="Proteomes" id="UP000319732">
    <property type="component" value="Unassembled WGS sequence"/>
</dbReference>
<dbReference type="AlphaFoldDB" id="A0A545T2E1"/>
<name>A0A545T2E1_9GAMM</name>
<feature type="domain" description="DUF58" evidence="2">
    <location>
        <begin position="215"/>
        <end position="386"/>
    </location>
</feature>
<evidence type="ECO:0000313" key="3">
    <source>
        <dbReference type="EMBL" id="TQV71355.1"/>
    </source>
</evidence>
<dbReference type="InterPro" id="IPR002881">
    <property type="entry name" value="DUF58"/>
</dbReference>
<comment type="caution">
    <text evidence="3">The sequence shown here is derived from an EMBL/GenBank/DDBJ whole genome shotgun (WGS) entry which is preliminary data.</text>
</comment>
<dbReference type="PANTHER" id="PTHR33608">
    <property type="entry name" value="BLL2464 PROTEIN"/>
    <property type="match status" value="1"/>
</dbReference>
<evidence type="ECO:0000313" key="4">
    <source>
        <dbReference type="Proteomes" id="UP000319732"/>
    </source>
</evidence>
<dbReference type="PANTHER" id="PTHR33608:SF3">
    <property type="entry name" value="SLR2013 PROTEIN"/>
    <property type="match status" value="1"/>
</dbReference>
<protein>
    <submittedName>
        <fullName evidence="3">DUF58 domain-containing protein</fullName>
    </submittedName>
</protein>
<dbReference type="OrthoDB" id="9812729at2"/>
<keyword evidence="1" id="KW-0472">Membrane</keyword>
<evidence type="ECO:0000259" key="2">
    <source>
        <dbReference type="Pfam" id="PF01882"/>
    </source>
</evidence>
<evidence type="ECO:0000256" key="1">
    <source>
        <dbReference type="SAM" id="Phobius"/>
    </source>
</evidence>
<accession>A0A545T2E1</accession>
<dbReference type="Pfam" id="PF01882">
    <property type="entry name" value="DUF58"/>
    <property type="match status" value="1"/>
</dbReference>
<keyword evidence="4" id="KW-1185">Reference proteome</keyword>
<reference evidence="3 4" key="1">
    <citation type="submission" date="2019-06" db="EMBL/GenBank/DDBJ databases">
        <title>Whole genome sequence for Cellvibrionaceae sp. R142.</title>
        <authorList>
            <person name="Wang G."/>
        </authorList>
    </citation>
    <scope>NUCLEOTIDE SEQUENCE [LARGE SCALE GENOMIC DNA]</scope>
    <source>
        <strain evidence="3 4">R142</strain>
    </source>
</reference>
<keyword evidence="1" id="KW-0812">Transmembrane</keyword>
<sequence>MTLRHVYPARRLLALVSGLAVLAFGSALAGAWFPAAHWLEQQSQVWLAALVLLGVLAGADYWRARRPPRLSVTRKLPGNLPVGKSTRVELTVSHEGPLRPQVIEIFDGITTTMEATPLPCTVALRPGHLSRAHYQLRALERGPDRLGAAQLRLQSPWGLWQTICSSDRQAQSEIKVFPDFAAIAAYTLLATDNHTSQLGIKKKPRRGEGMEFHQLREYRKGDSLRQVDWKATSRRHHLISKEYQDERDQQVLLLVDSGRRMRAKDDSLSHFDHSLNATLLVSYIALRQGDSVGVLSFGENLRWIPGQKGVGHVNTILNGLYDLQPGVSASDYVTAATYMMGAQRKRSLAIVVTNTRDEDVDELVAALNLLRSRHLVLLANIREKALDRACIEPVDTFEDALRYSGVQHYLESRRQTQRQIVSRGIYSIDCTPEQLAVRLANSYLEIKRAGLL</sequence>
<dbReference type="RefSeq" id="WP_142928673.1">
    <property type="nucleotide sequence ID" value="NZ_ML660100.1"/>
</dbReference>
<proteinExistence type="predicted"/>